<evidence type="ECO:0000256" key="4">
    <source>
        <dbReference type="ARBA" id="ARBA00035135"/>
    </source>
</evidence>
<keyword evidence="2 5" id="KW-0689">Ribosomal protein</keyword>
<accession>A0A1F7ITV6</accession>
<dbReference type="HAMAP" id="MF_00358">
    <property type="entry name" value="Ribosomal_bS21"/>
    <property type="match status" value="1"/>
</dbReference>
<dbReference type="AlphaFoldDB" id="A0A1F7ITV6"/>
<dbReference type="GO" id="GO:0006412">
    <property type="term" value="P:translation"/>
    <property type="evidence" value="ECO:0007669"/>
    <property type="project" value="UniProtKB-UniRule"/>
</dbReference>
<dbReference type="GO" id="GO:0005840">
    <property type="term" value="C:ribosome"/>
    <property type="evidence" value="ECO:0007669"/>
    <property type="project" value="UniProtKB-KW"/>
</dbReference>
<dbReference type="InterPro" id="IPR001911">
    <property type="entry name" value="Ribosomal_bS21"/>
</dbReference>
<evidence type="ECO:0000313" key="8">
    <source>
        <dbReference type="Proteomes" id="UP000177141"/>
    </source>
</evidence>
<dbReference type="Gene3D" id="1.20.5.1150">
    <property type="entry name" value="Ribosomal protein S8"/>
    <property type="match status" value="1"/>
</dbReference>
<protein>
    <recommendedName>
        <fullName evidence="4 5">Small ribosomal subunit protein bS21</fullName>
    </recommendedName>
</protein>
<organism evidence="7 8">
    <name type="scientific">Candidatus Roizmanbacteria bacterium RIFCSPLOWO2_01_FULL_38_12</name>
    <dbReference type="NCBI Taxonomy" id="1802061"/>
    <lineage>
        <taxon>Bacteria</taxon>
        <taxon>Candidatus Roizmaniibacteriota</taxon>
    </lineage>
</organism>
<feature type="region of interest" description="Disordered" evidence="6">
    <location>
        <begin position="41"/>
        <end position="62"/>
    </location>
</feature>
<reference evidence="7 8" key="1">
    <citation type="journal article" date="2016" name="Nat. Commun.">
        <title>Thousands of microbial genomes shed light on interconnected biogeochemical processes in an aquifer system.</title>
        <authorList>
            <person name="Anantharaman K."/>
            <person name="Brown C.T."/>
            <person name="Hug L.A."/>
            <person name="Sharon I."/>
            <person name="Castelle C.J."/>
            <person name="Probst A.J."/>
            <person name="Thomas B.C."/>
            <person name="Singh A."/>
            <person name="Wilkins M.J."/>
            <person name="Karaoz U."/>
            <person name="Brodie E.L."/>
            <person name="Williams K.H."/>
            <person name="Hubbard S.S."/>
            <person name="Banfield J.F."/>
        </authorList>
    </citation>
    <scope>NUCLEOTIDE SEQUENCE [LARGE SCALE GENOMIC DNA]</scope>
</reference>
<evidence type="ECO:0000256" key="6">
    <source>
        <dbReference type="SAM" id="MobiDB-lite"/>
    </source>
</evidence>
<dbReference type="InterPro" id="IPR038380">
    <property type="entry name" value="Ribosomal_bS21_sf"/>
</dbReference>
<dbReference type="Pfam" id="PF01165">
    <property type="entry name" value="Ribosomal_S21"/>
    <property type="match status" value="1"/>
</dbReference>
<comment type="caution">
    <text evidence="7">The sequence shown here is derived from an EMBL/GenBank/DDBJ whole genome shotgun (WGS) entry which is preliminary data.</text>
</comment>
<gene>
    <name evidence="5" type="primary">rpsU</name>
    <name evidence="7" type="ORF">A3A93_06100</name>
</gene>
<dbReference type="STRING" id="1802061.A3A93_06100"/>
<evidence type="ECO:0000256" key="1">
    <source>
        <dbReference type="ARBA" id="ARBA00006640"/>
    </source>
</evidence>
<evidence type="ECO:0000256" key="2">
    <source>
        <dbReference type="ARBA" id="ARBA00022980"/>
    </source>
</evidence>
<evidence type="ECO:0000256" key="5">
    <source>
        <dbReference type="HAMAP-Rule" id="MF_00358"/>
    </source>
</evidence>
<feature type="compositionally biased region" description="Basic residues" evidence="6">
    <location>
        <begin position="51"/>
        <end position="62"/>
    </location>
</feature>
<dbReference type="GO" id="GO:0003735">
    <property type="term" value="F:structural constituent of ribosome"/>
    <property type="evidence" value="ECO:0007669"/>
    <property type="project" value="InterPro"/>
</dbReference>
<evidence type="ECO:0000256" key="3">
    <source>
        <dbReference type="ARBA" id="ARBA00023274"/>
    </source>
</evidence>
<dbReference type="NCBIfam" id="TIGR00030">
    <property type="entry name" value="S21p"/>
    <property type="match status" value="1"/>
</dbReference>
<keyword evidence="3 5" id="KW-0687">Ribonucleoprotein</keyword>
<dbReference type="Proteomes" id="UP000177141">
    <property type="component" value="Unassembled WGS sequence"/>
</dbReference>
<feature type="compositionally biased region" description="Basic and acidic residues" evidence="6">
    <location>
        <begin position="41"/>
        <end position="50"/>
    </location>
</feature>
<comment type="similarity">
    <text evidence="1 5">Belongs to the bacterial ribosomal protein bS21 family.</text>
</comment>
<dbReference type="EMBL" id="MGAL01000039">
    <property type="protein sequence ID" value="OGK46803.1"/>
    <property type="molecule type" value="Genomic_DNA"/>
</dbReference>
<sequence length="62" mass="7684">MVVVTKKKGESKDSAFKKFTRMFIDEEIVDEVRDRMFYKKPSQVEKEKEKERKKRKRRPLYK</sequence>
<dbReference type="GO" id="GO:1990904">
    <property type="term" value="C:ribonucleoprotein complex"/>
    <property type="evidence" value="ECO:0007669"/>
    <property type="project" value="UniProtKB-KW"/>
</dbReference>
<evidence type="ECO:0000313" key="7">
    <source>
        <dbReference type="EMBL" id="OGK46803.1"/>
    </source>
</evidence>
<name>A0A1F7ITV6_9BACT</name>
<proteinExistence type="inferred from homology"/>